<dbReference type="InterPro" id="IPR029021">
    <property type="entry name" value="Prot-tyrosine_phosphatase-like"/>
</dbReference>
<dbReference type="Pfam" id="PF04273">
    <property type="entry name" value="BLH_phosphatase"/>
    <property type="match status" value="1"/>
</dbReference>
<dbReference type="EMBL" id="JAOAMV010000001">
    <property type="protein sequence ID" value="MCT2557390.1"/>
    <property type="molecule type" value="Genomic_DNA"/>
</dbReference>
<proteinExistence type="predicted"/>
<dbReference type="GO" id="GO:0016787">
    <property type="term" value="F:hydrolase activity"/>
    <property type="evidence" value="ECO:0007669"/>
    <property type="project" value="InterPro"/>
</dbReference>
<dbReference type="NCBIfam" id="TIGR01244">
    <property type="entry name" value="TIGR01244 family sulfur transferase"/>
    <property type="match status" value="1"/>
</dbReference>
<name>A0A9X2VY15_9SPHN</name>
<gene>
    <name evidence="2" type="ORF">N0B51_00170</name>
</gene>
<dbReference type="AlphaFoldDB" id="A0A9X2VY15"/>
<dbReference type="Gene3D" id="3.90.190.10">
    <property type="entry name" value="Protein tyrosine phosphatase superfamily"/>
    <property type="match status" value="1"/>
</dbReference>
<sequence length="139" mass="14643">MSDDLPARRLTDDLWVRGQLAPDEVSAARDAGFSTIICNRPDGETPGQPPADAIRAAAEAAGIDFIENPIEPGAPTPDAIDRQGAAIRAAAGKSLAYCGSGQRATVLWMLANPHELDAEERIARAEAAGYQLGALRPRL</sequence>
<protein>
    <submittedName>
        <fullName evidence="2">TIGR01244 family sulfur transferase</fullName>
    </submittedName>
</protein>
<evidence type="ECO:0000313" key="2">
    <source>
        <dbReference type="EMBL" id="MCT2557390.1"/>
    </source>
</evidence>
<reference evidence="2" key="1">
    <citation type="submission" date="2022-09" db="EMBL/GenBank/DDBJ databases">
        <title>The genome sequence of Tsuneonella sp. YG55.</title>
        <authorList>
            <person name="Liu Y."/>
        </authorList>
    </citation>
    <scope>NUCLEOTIDE SEQUENCE</scope>
    <source>
        <strain evidence="2">YG55</strain>
    </source>
</reference>
<accession>A0A9X2VY15</accession>
<dbReference type="Proteomes" id="UP001142648">
    <property type="component" value="Unassembled WGS sequence"/>
</dbReference>
<keyword evidence="3" id="KW-1185">Reference proteome</keyword>
<comment type="caution">
    <text evidence="2">The sequence shown here is derived from an EMBL/GenBank/DDBJ whole genome shotgun (WGS) entry which is preliminary data.</text>
</comment>
<feature type="domain" description="Beta-lactamase hydrolase-like protein phosphatase-like" evidence="1">
    <location>
        <begin position="8"/>
        <end position="111"/>
    </location>
</feature>
<dbReference type="GO" id="GO:0016740">
    <property type="term" value="F:transferase activity"/>
    <property type="evidence" value="ECO:0007669"/>
    <property type="project" value="UniProtKB-KW"/>
</dbReference>
<dbReference type="RefSeq" id="WP_259960159.1">
    <property type="nucleotide sequence ID" value="NZ_JAOAMV010000001.1"/>
</dbReference>
<dbReference type="InterPro" id="IPR005939">
    <property type="entry name" value="BLH_phosphatase-like"/>
</dbReference>
<organism evidence="2 3">
    <name type="scientific">Tsuneonella litorea</name>
    <dbReference type="NCBI Taxonomy" id="2976475"/>
    <lineage>
        <taxon>Bacteria</taxon>
        <taxon>Pseudomonadati</taxon>
        <taxon>Pseudomonadota</taxon>
        <taxon>Alphaproteobacteria</taxon>
        <taxon>Sphingomonadales</taxon>
        <taxon>Erythrobacteraceae</taxon>
        <taxon>Tsuneonella</taxon>
    </lineage>
</organism>
<evidence type="ECO:0000313" key="3">
    <source>
        <dbReference type="Proteomes" id="UP001142648"/>
    </source>
</evidence>
<evidence type="ECO:0000259" key="1">
    <source>
        <dbReference type="Pfam" id="PF04273"/>
    </source>
</evidence>
<keyword evidence="2" id="KW-0808">Transferase</keyword>